<dbReference type="GO" id="GO:0005829">
    <property type="term" value="C:cytosol"/>
    <property type="evidence" value="ECO:0007669"/>
    <property type="project" value="TreeGrafter"/>
</dbReference>
<dbReference type="InterPro" id="IPR036527">
    <property type="entry name" value="SCP2_sterol-bd_dom_sf"/>
</dbReference>
<dbReference type="AlphaFoldDB" id="A0A9J6C8U4"/>
<dbReference type="Pfam" id="PF02036">
    <property type="entry name" value="SCP2"/>
    <property type="match status" value="1"/>
</dbReference>
<evidence type="ECO:0000313" key="3">
    <source>
        <dbReference type="Proteomes" id="UP001107558"/>
    </source>
</evidence>
<dbReference type="EMBL" id="JADBJN010000002">
    <property type="protein sequence ID" value="KAG5678458.1"/>
    <property type="molecule type" value="Genomic_DNA"/>
</dbReference>
<dbReference type="OrthoDB" id="3592703at2759"/>
<feature type="domain" description="SCP2" evidence="1">
    <location>
        <begin position="9"/>
        <end position="103"/>
    </location>
</feature>
<comment type="caution">
    <text evidence="2">The sequence shown here is derived from an EMBL/GenBank/DDBJ whole genome shotgun (WGS) entry which is preliminary data.</text>
</comment>
<dbReference type="InterPro" id="IPR003033">
    <property type="entry name" value="SCP2_sterol-bd_dom"/>
</dbReference>
<accession>A0A9J6C8U4</accession>
<proteinExistence type="predicted"/>
<evidence type="ECO:0000259" key="1">
    <source>
        <dbReference type="Pfam" id="PF02036"/>
    </source>
</evidence>
<reference evidence="2" key="1">
    <citation type="submission" date="2021-03" db="EMBL/GenBank/DDBJ databases">
        <title>Chromosome level genome of the anhydrobiotic midge Polypedilum vanderplanki.</title>
        <authorList>
            <person name="Yoshida Y."/>
            <person name="Kikawada T."/>
            <person name="Gusev O."/>
        </authorList>
    </citation>
    <scope>NUCLEOTIDE SEQUENCE</scope>
    <source>
        <strain evidence="2">NIAS01</strain>
        <tissue evidence="2">Whole body or cell culture</tissue>
    </source>
</reference>
<keyword evidence="3" id="KW-1185">Reference proteome</keyword>
<dbReference type="Proteomes" id="UP001107558">
    <property type="component" value="Chromosome 2"/>
</dbReference>
<sequence>MTLRSDEAFKKIEARLLTVDPNNRKVVHVFKFKVKKDGAVVKTVMLDLVKVKLYEGDDAAECTIILDDELLADIVEKKIDAMKALNEDKIEVEGNLELLYVLKDQLSTV</sequence>
<organism evidence="2 3">
    <name type="scientific">Polypedilum vanderplanki</name>
    <name type="common">Sleeping chironomid midge</name>
    <dbReference type="NCBI Taxonomy" id="319348"/>
    <lineage>
        <taxon>Eukaryota</taxon>
        <taxon>Metazoa</taxon>
        <taxon>Ecdysozoa</taxon>
        <taxon>Arthropoda</taxon>
        <taxon>Hexapoda</taxon>
        <taxon>Insecta</taxon>
        <taxon>Pterygota</taxon>
        <taxon>Neoptera</taxon>
        <taxon>Endopterygota</taxon>
        <taxon>Diptera</taxon>
        <taxon>Nematocera</taxon>
        <taxon>Chironomoidea</taxon>
        <taxon>Chironomidae</taxon>
        <taxon>Chironominae</taxon>
        <taxon>Polypedilum</taxon>
        <taxon>Polypedilum</taxon>
    </lineage>
</organism>
<dbReference type="SUPFAM" id="SSF55718">
    <property type="entry name" value="SCP-like"/>
    <property type="match status" value="1"/>
</dbReference>
<gene>
    <name evidence="2" type="ORF">PVAND_008130</name>
</gene>
<dbReference type="PANTHER" id="PTHR10094">
    <property type="entry name" value="STEROL CARRIER PROTEIN 2 SCP-2 FAMILY PROTEIN"/>
    <property type="match status" value="1"/>
</dbReference>
<protein>
    <recommendedName>
        <fullName evidence="1">SCP2 domain-containing protein</fullName>
    </recommendedName>
</protein>
<name>A0A9J6C8U4_POLVA</name>
<dbReference type="Gene3D" id="3.30.1050.10">
    <property type="entry name" value="SCP2 sterol-binding domain"/>
    <property type="match status" value="1"/>
</dbReference>
<dbReference type="PANTHER" id="PTHR10094:SF32">
    <property type="entry name" value="EUCALYPTUS, ISOFORM B"/>
    <property type="match status" value="1"/>
</dbReference>
<evidence type="ECO:0000313" key="2">
    <source>
        <dbReference type="EMBL" id="KAG5678458.1"/>
    </source>
</evidence>